<evidence type="ECO:0000313" key="1">
    <source>
        <dbReference type="EMBL" id="KAK7475832.1"/>
    </source>
</evidence>
<sequence>MGSASLASDHVRFNVVTSLNDSAATSDSWLSAEVITRKKRPLIKSSGVHVHSTGDTTLPSDTSQRMVFRFSHTNWRPYEVNLLPEM</sequence>
<protein>
    <submittedName>
        <fullName evidence="1">Uncharacterized protein</fullName>
    </submittedName>
</protein>
<reference evidence="1 2" key="1">
    <citation type="journal article" date="2023" name="Sci. Data">
        <title>Genome assembly of the Korean intertidal mud-creeper Batillaria attramentaria.</title>
        <authorList>
            <person name="Patra A.K."/>
            <person name="Ho P.T."/>
            <person name="Jun S."/>
            <person name="Lee S.J."/>
            <person name="Kim Y."/>
            <person name="Won Y.J."/>
        </authorList>
    </citation>
    <scope>NUCLEOTIDE SEQUENCE [LARGE SCALE GENOMIC DNA]</scope>
    <source>
        <strain evidence="1">Wonlab-2016</strain>
    </source>
</reference>
<comment type="caution">
    <text evidence="1">The sequence shown here is derived from an EMBL/GenBank/DDBJ whole genome shotgun (WGS) entry which is preliminary data.</text>
</comment>
<dbReference type="AlphaFoldDB" id="A0ABD0JMW0"/>
<keyword evidence="2" id="KW-1185">Reference proteome</keyword>
<dbReference type="Proteomes" id="UP001519460">
    <property type="component" value="Unassembled WGS sequence"/>
</dbReference>
<proteinExistence type="predicted"/>
<accession>A0ABD0JMW0</accession>
<evidence type="ECO:0000313" key="2">
    <source>
        <dbReference type="Proteomes" id="UP001519460"/>
    </source>
</evidence>
<dbReference type="EMBL" id="JACVVK020000392">
    <property type="protein sequence ID" value="KAK7475832.1"/>
    <property type="molecule type" value="Genomic_DNA"/>
</dbReference>
<name>A0ABD0JMW0_9CAEN</name>
<organism evidence="1 2">
    <name type="scientific">Batillaria attramentaria</name>
    <dbReference type="NCBI Taxonomy" id="370345"/>
    <lineage>
        <taxon>Eukaryota</taxon>
        <taxon>Metazoa</taxon>
        <taxon>Spiralia</taxon>
        <taxon>Lophotrochozoa</taxon>
        <taxon>Mollusca</taxon>
        <taxon>Gastropoda</taxon>
        <taxon>Caenogastropoda</taxon>
        <taxon>Sorbeoconcha</taxon>
        <taxon>Cerithioidea</taxon>
        <taxon>Batillariidae</taxon>
        <taxon>Batillaria</taxon>
    </lineage>
</organism>
<gene>
    <name evidence="1" type="ORF">BaRGS_00032882</name>
</gene>